<organism evidence="1 2">
    <name type="scientific">Mycolicibacterium fluoranthenivorans</name>
    <dbReference type="NCBI Taxonomy" id="258505"/>
    <lineage>
        <taxon>Bacteria</taxon>
        <taxon>Bacillati</taxon>
        <taxon>Actinomycetota</taxon>
        <taxon>Actinomycetes</taxon>
        <taxon>Mycobacteriales</taxon>
        <taxon>Mycobacteriaceae</taxon>
        <taxon>Mycolicibacterium</taxon>
    </lineage>
</organism>
<dbReference type="EMBL" id="JAANOW010000002">
    <property type="protein sequence ID" value="NIH97240.1"/>
    <property type="molecule type" value="Genomic_DNA"/>
</dbReference>
<name>A0A7X5ZEM0_9MYCO</name>
<gene>
    <name evidence="1" type="ORF">FHU31_004230</name>
</gene>
<proteinExistence type="predicted"/>
<dbReference type="RefSeq" id="WP_167162076.1">
    <property type="nucleotide sequence ID" value="NZ_JAANOW010000002.1"/>
</dbReference>
<accession>A0A7X5ZEM0</accession>
<comment type="caution">
    <text evidence="1">The sequence shown here is derived from an EMBL/GenBank/DDBJ whole genome shotgun (WGS) entry which is preliminary data.</text>
</comment>
<evidence type="ECO:0000313" key="1">
    <source>
        <dbReference type="EMBL" id="NIH97240.1"/>
    </source>
</evidence>
<evidence type="ECO:0000313" key="2">
    <source>
        <dbReference type="Proteomes" id="UP000547444"/>
    </source>
</evidence>
<sequence>MISADHQPVPSWQRLQTASSLLDVLLHDEEVTDVGELPAGHTATQWVGTLTVPAGWEAVSLDDPATLGLAAPPPRLAAYRLPGSDTPIAVETLHLFSFTGAPGFRAMLSNAAVTFTDLGATDIHTEVLPIPVRRWSAAIRSTATVAAAGQSVWSVQCNYLAGSGARYAGRLIVHNVSVITDHRDALAPDTAVLCEQVYREFIAAVAADPNPPDLDF</sequence>
<dbReference type="AlphaFoldDB" id="A0A7X5ZEM0"/>
<dbReference type="Proteomes" id="UP000547444">
    <property type="component" value="Unassembled WGS sequence"/>
</dbReference>
<reference evidence="1 2" key="1">
    <citation type="submission" date="2020-03" db="EMBL/GenBank/DDBJ databases">
        <title>Sequencing the genomes of 1000 actinobacteria strains.</title>
        <authorList>
            <person name="Klenk H.-P."/>
        </authorList>
    </citation>
    <scope>NUCLEOTIDE SEQUENCE [LARGE SCALE GENOMIC DNA]</scope>
    <source>
        <strain evidence="1 2">DSM 44556</strain>
    </source>
</reference>
<protein>
    <submittedName>
        <fullName evidence="1">Uncharacterized protein</fullName>
    </submittedName>
</protein>
<keyword evidence="2" id="KW-1185">Reference proteome</keyword>